<dbReference type="InterPro" id="IPR044298">
    <property type="entry name" value="MIG/MutY"/>
</dbReference>
<dbReference type="Pfam" id="PF10576">
    <property type="entry name" value="EndIII_4Fe-2S"/>
    <property type="match status" value="1"/>
</dbReference>
<name>A0ABP9SVT2_9ACTN</name>
<keyword evidence="12" id="KW-0234">DNA repair</keyword>
<evidence type="ECO:0000256" key="14">
    <source>
        <dbReference type="SAM" id="MobiDB-lite"/>
    </source>
</evidence>
<dbReference type="Proteomes" id="UP001501570">
    <property type="component" value="Unassembled WGS sequence"/>
</dbReference>
<evidence type="ECO:0000256" key="2">
    <source>
        <dbReference type="ARBA" id="ARBA00001966"/>
    </source>
</evidence>
<evidence type="ECO:0000313" key="16">
    <source>
        <dbReference type="EMBL" id="GAA5202219.1"/>
    </source>
</evidence>
<comment type="catalytic activity">
    <reaction evidence="1">
        <text>Hydrolyzes free adenine bases from 7,8-dihydro-8-oxoguanine:adenine mismatched double-stranded DNA, leaving an apurinic site.</text>
        <dbReference type="EC" id="3.2.2.31"/>
    </reaction>
</comment>
<dbReference type="SMART" id="SM00478">
    <property type="entry name" value="ENDO3c"/>
    <property type="match status" value="1"/>
</dbReference>
<dbReference type="SMART" id="SM00525">
    <property type="entry name" value="FES"/>
    <property type="match status" value="1"/>
</dbReference>
<evidence type="ECO:0000256" key="10">
    <source>
        <dbReference type="ARBA" id="ARBA00023004"/>
    </source>
</evidence>
<keyword evidence="7" id="KW-0479">Metal-binding</keyword>
<evidence type="ECO:0000256" key="11">
    <source>
        <dbReference type="ARBA" id="ARBA00023014"/>
    </source>
</evidence>
<comment type="caution">
    <text evidence="16">The sequence shown here is derived from an EMBL/GenBank/DDBJ whole genome shotgun (WGS) entry which is preliminary data.</text>
</comment>
<sequence length="325" mass="34547">MDPATSELAGTEPTGTDLGSTDLASTDLGSTDLASTATAWFDENARDLPWRHPSAGAWGVLVSEIMLQQTPVARVEPAWRSWMARWPDPASLAADTAAEAIRAWGRLGYPRRALRLHACAQAIVEQHGGVVPARLEELLALPGIGTYTARAVAAFAYGQRQPVVDTNVRRLIARAVAGRADAGPATTVADLDAVEALLPASDRLAARASAAFMELGALICTARSPRCHECPFWSVCAWRLTGSPAPTGPTRRPQRYAGTDRQVRGLLLAVLREESGPVPAARLDLVWPEQAQRARALAGLVEDGLVVPVSGHRFALAGEEAGQHP</sequence>
<dbReference type="InterPro" id="IPR004035">
    <property type="entry name" value="Endouclease-III_FeS-bd_BS"/>
</dbReference>
<feature type="domain" description="HhH-GPD" evidence="15">
    <location>
        <begin position="66"/>
        <end position="218"/>
    </location>
</feature>
<evidence type="ECO:0000256" key="13">
    <source>
        <dbReference type="ARBA" id="ARBA00023295"/>
    </source>
</evidence>
<evidence type="ECO:0000259" key="15">
    <source>
        <dbReference type="SMART" id="SM00478"/>
    </source>
</evidence>
<dbReference type="InterPro" id="IPR003651">
    <property type="entry name" value="Endonuclease3_FeS-loop_motif"/>
</dbReference>
<evidence type="ECO:0000313" key="17">
    <source>
        <dbReference type="Proteomes" id="UP001501570"/>
    </source>
</evidence>
<dbReference type="CDD" id="cd00056">
    <property type="entry name" value="ENDO3c"/>
    <property type="match status" value="1"/>
</dbReference>
<keyword evidence="11" id="KW-0411">Iron-sulfur</keyword>
<dbReference type="InterPro" id="IPR023170">
    <property type="entry name" value="HhH_base_excis_C"/>
</dbReference>
<keyword evidence="8" id="KW-0227">DNA damage</keyword>
<evidence type="ECO:0000256" key="9">
    <source>
        <dbReference type="ARBA" id="ARBA00022801"/>
    </source>
</evidence>
<comment type="cofactor">
    <cofactor evidence="2">
        <name>[4Fe-4S] cluster</name>
        <dbReference type="ChEBI" id="CHEBI:49883"/>
    </cofactor>
</comment>
<protein>
    <recommendedName>
        <fullName evidence="5">Adenine DNA glycosylase</fullName>
        <ecNumber evidence="4">3.2.2.31</ecNumber>
    </recommendedName>
</protein>
<keyword evidence="10" id="KW-0408">Iron</keyword>
<keyword evidence="17" id="KW-1185">Reference proteome</keyword>
<evidence type="ECO:0000256" key="4">
    <source>
        <dbReference type="ARBA" id="ARBA00012045"/>
    </source>
</evidence>
<evidence type="ECO:0000256" key="1">
    <source>
        <dbReference type="ARBA" id="ARBA00000843"/>
    </source>
</evidence>
<keyword evidence="13" id="KW-0326">Glycosidase</keyword>
<dbReference type="Gene3D" id="1.10.340.30">
    <property type="entry name" value="Hypothetical protein, domain 2"/>
    <property type="match status" value="1"/>
</dbReference>
<dbReference type="PANTHER" id="PTHR42944">
    <property type="entry name" value="ADENINE DNA GLYCOSYLASE"/>
    <property type="match status" value="1"/>
</dbReference>
<dbReference type="SUPFAM" id="SSF48150">
    <property type="entry name" value="DNA-glycosylase"/>
    <property type="match status" value="1"/>
</dbReference>
<proteinExistence type="inferred from homology"/>
<dbReference type="PROSITE" id="PS00764">
    <property type="entry name" value="ENDONUCLEASE_III_1"/>
    <property type="match status" value="1"/>
</dbReference>
<dbReference type="InterPro" id="IPR004036">
    <property type="entry name" value="Endonuclease-III-like_CS2"/>
</dbReference>
<evidence type="ECO:0000256" key="8">
    <source>
        <dbReference type="ARBA" id="ARBA00022763"/>
    </source>
</evidence>
<gene>
    <name evidence="16" type="ORF">GCM10023322_83680</name>
</gene>
<evidence type="ECO:0000256" key="5">
    <source>
        <dbReference type="ARBA" id="ARBA00022023"/>
    </source>
</evidence>
<keyword evidence="9" id="KW-0378">Hydrolase</keyword>
<dbReference type="InterPro" id="IPR000445">
    <property type="entry name" value="HhH_motif"/>
</dbReference>
<organism evidence="16 17">
    <name type="scientific">Rugosimonospora acidiphila</name>
    <dbReference type="NCBI Taxonomy" id="556531"/>
    <lineage>
        <taxon>Bacteria</taxon>
        <taxon>Bacillati</taxon>
        <taxon>Actinomycetota</taxon>
        <taxon>Actinomycetes</taxon>
        <taxon>Micromonosporales</taxon>
        <taxon>Micromonosporaceae</taxon>
        <taxon>Rugosimonospora</taxon>
    </lineage>
</organism>
<reference evidence="17" key="1">
    <citation type="journal article" date="2019" name="Int. J. Syst. Evol. Microbiol.">
        <title>The Global Catalogue of Microorganisms (GCM) 10K type strain sequencing project: providing services to taxonomists for standard genome sequencing and annotation.</title>
        <authorList>
            <consortium name="The Broad Institute Genomics Platform"/>
            <consortium name="The Broad Institute Genome Sequencing Center for Infectious Disease"/>
            <person name="Wu L."/>
            <person name="Ma J."/>
        </authorList>
    </citation>
    <scope>NUCLEOTIDE SEQUENCE [LARGE SCALE GENOMIC DNA]</scope>
    <source>
        <strain evidence="17">JCM 18304</strain>
    </source>
</reference>
<dbReference type="InterPro" id="IPR011257">
    <property type="entry name" value="DNA_glycosylase"/>
</dbReference>
<evidence type="ECO:0000256" key="12">
    <source>
        <dbReference type="ARBA" id="ARBA00023204"/>
    </source>
</evidence>
<dbReference type="Pfam" id="PF00633">
    <property type="entry name" value="HHH"/>
    <property type="match status" value="1"/>
</dbReference>
<comment type="similarity">
    <text evidence="3">Belongs to the Nth/MutY family.</text>
</comment>
<dbReference type="InterPro" id="IPR003265">
    <property type="entry name" value="HhH-GPD_domain"/>
</dbReference>
<feature type="region of interest" description="Disordered" evidence="14">
    <location>
        <begin position="1"/>
        <end position="27"/>
    </location>
</feature>
<evidence type="ECO:0000256" key="3">
    <source>
        <dbReference type="ARBA" id="ARBA00008343"/>
    </source>
</evidence>
<keyword evidence="6" id="KW-0004">4Fe-4S</keyword>
<dbReference type="EMBL" id="BAABJQ010000059">
    <property type="protein sequence ID" value="GAA5202219.1"/>
    <property type="molecule type" value="Genomic_DNA"/>
</dbReference>
<evidence type="ECO:0000256" key="7">
    <source>
        <dbReference type="ARBA" id="ARBA00022723"/>
    </source>
</evidence>
<dbReference type="Pfam" id="PF00730">
    <property type="entry name" value="HhH-GPD"/>
    <property type="match status" value="1"/>
</dbReference>
<accession>A0ABP9SVT2</accession>
<feature type="compositionally biased region" description="Polar residues" evidence="14">
    <location>
        <begin position="13"/>
        <end position="27"/>
    </location>
</feature>
<dbReference type="PANTHER" id="PTHR42944:SF1">
    <property type="entry name" value="ADENINE DNA GLYCOSYLASE"/>
    <property type="match status" value="1"/>
</dbReference>
<dbReference type="EC" id="3.2.2.31" evidence="4"/>
<dbReference type="PROSITE" id="PS01155">
    <property type="entry name" value="ENDONUCLEASE_III_2"/>
    <property type="match status" value="1"/>
</dbReference>
<dbReference type="Gene3D" id="1.10.1670.10">
    <property type="entry name" value="Helix-hairpin-Helix base-excision DNA repair enzymes (C-terminal)"/>
    <property type="match status" value="1"/>
</dbReference>
<evidence type="ECO:0000256" key="6">
    <source>
        <dbReference type="ARBA" id="ARBA00022485"/>
    </source>
</evidence>